<dbReference type="AlphaFoldDB" id="A0A363UJL2"/>
<proteinExistence type="predicted"/>
<keyword evidence="2" id="KW-0812">Transmembrane</keyword>
<comment type="caution">
    <text evidence="3">The sequence shown here is derived from an EMBL/GenBank/DDBJ whole genome shotgun (WGS) entry which is preliminary data.</text>
</comment>
<name>A0A363UJL2_9GAMM</name>
<feature type="transmembrane region" description="Helical" evidence="2">
    <location>
        <begin position="12"/>
        <end position="30"/>
    </location>
</feature>
<accession>A0A363UJL2</accession>
<keyword evidence="2" id="KW-0472">Membrane</keyword>
<dbReference type="Proteomes" id="UP000251800">
    <property type="component" value="Unassembled WGS sequence"/>
</dbReference>
<dbReference type="OrthoDB" id="5298481at2"/>
<dbReference type="Pfam" id="PF11666">
    <property type="entry name" value="DUF2933"/>
    <property type="match status" value="1"/>
</dbReference>
<keyword evidence="4" id="KW-1185">Reference proteome</keyword>
<evidence type="ECO:0008006" key="5">
    <source>
        <dbReference type="Google" id="ProtNLM"/>
    </source>
</evidence>
<dbReference type="RefSeq" id="WP_109720531.1">
    <property type="nucleotide sequence ID" value="NZ_QEQK01000009.1"/>
</dbReference>
<dbReference type="InterPro" id="IPR021682">
    <property type="entry name" value="DUF2933"/>
</dbReference>
<feature type="region of interest" description="Disordered" evidence="1">
    <location>
        <begin position="59"/>
        <end position="89"/>
    </location>
</feature>
<organism evidence="3 4">
    <name type="scientific">Abyssibacter profundi</name>
    <dbReference type="NCBI Taxonomy" id="2182787"/>
    <lineage>
        <taxon>Bacteria</taxon>
        <taxon>Pseudomonadati</taxon>
        <taxon>Pseudomonadota</taxon>
        <taxon>Gammaproteobacteria</taxon>
        <taxon>Chromatiales</taxon>
        <taxon>Oceanococcaceae</taxon>
        <taxon>Abyssibacter</taxon>
    </lineage>
</organism>
<sequence length="89" mass="10144">MATQKSSFWLTPKGLAALGLIAVASYFLLIEHRQHVWQFLPFLILLACPFMHLFMHGGHGGHGQHEDESDKAAYQRGLEDGRKENEHHH</sequence>
<protein>
    <recommendedName>
        <fullName evidence="5">DUF2933 domain-containing protein</fullName>
    </recommendedName>
</protein>
<evidence type="ECO:0000313" key="4">
    <source>
        <dbReference type="Proteomes" id="UP000251800"/>
    </source>
</evidence>
<keyword evidence="2" id="KW-1133">Transmembrane helix</keyword>
<gene>
    <name evidence="3" type="ORF">DEH80_10890</name>
</gene>
<feature type="transmembrane region" description="Helical" evidence="2">
    <location>
        <begin position="36"/>
        <end position="55"/>
    </location>
</feature>
<dbReference type="EMBL" id="QEQK01000009">
    <property type="protein sequence ID" value="PWN55606.1"/>
    <property type="molecule type" value="Genomic_DNA"/>
</dbReference>
<evidence type="ECO:0000313" key="3">
    <source>
        <dbReference type="EMBL" id="PWN55606.1"/>
    </source>
</evidence>
<feature type="compositionally biased region" description="Basic and acidic residues" evidence="1">
    <location>
        <begin position="63"/>
        <end position="89"/>
    </location>
</feature>
<reference evidence="3 4" key="1">
    <citation type="submission" date="2018-05" db="EMBL/GenBank/DDBJ databases">
        <title>Abyssibacter profundi OUC007T gen. nov., sp. nov, a marine bacterium isolated from seawater of the Mariana Trench.</title>
        <authorList>
            <person name="Zhou S."/>
        </authorList>
    </citation>
    <scope>NUCLEOTIDE SEQUENCE [LARGE SCALE GENOMIC DNA]</scope>
    <source>
        <strain evidence="3 4">OUC007</strain>
    </source>
</reference>
<evidence type="ECO:0000256" key="1">
    <source>
        <dbReference type="SAM" id="MobiDB-lite"/>
    </source>
</evidence>
<evidence type="ECO:0000256" key="2">
    <source>
        <dbReference type="SAM" id="Phobius"/>
    </source>
</evidence>